<gene>
    <name evidence="1" type="ORF">FHE74_05095</name>
</gene>
<dbReference type="AlphaFoldDB" id="A0A5C4U4J8"/>
<name>A0A5C4U4J8_9CORY</name>
<accession>A0A5C4U4J8</accession>
<evidence type="ECO:0000313" key="2">
    <source>
        <dbReference type="Proteomes" id="UP000312032"/>
    </source>
</evidence>
<protein>
    <submittedName>
        <fullName evidence="1">Uncharacterized protein</fullName>
    </submittedName>
</protein>
<dbReference type="EMBL" id="VDHJ01000005">
    <property type="protein sequence ID" value="TNL98579.1"/>
    <property type="molecule type" value="Genomic_DNA"/>
</dbReference>
<sequence>MALVEQEAALRGTSDESVLKLLREFSAACPPRISAADLAHRCAVVDTESPAARVYLAQGASRVTVRYRNQEILPSSFSAKIKRCEVAMPLVVSDSNGIDRRIGVAQSIRVFTPPEFTLNDVERKQMGDLLCAVFLDDERGGVDLCLIDHAVTVYRAGRRTTQVLRHRYSRIARCEVGGVLQIHENPGTNAIALGLVKEIVVLDASSQG</sequence>
<organism evidence="1 2">
    <name type="scientific">Corynebacterium tapiri</name>
    <dbReference type="NCBI Taxonomy" id="1448266"/>
    <lineage>
        <taxon>Bacteria</taxon>
        <taxon>Bacillati</taxon>
        <taxon>Actinomycetota</taxon>
        <taxon>Actinomycetes</taxon>
        <taxon>Mycobacteriales</taxon>
        <taxon>Corynebacteriaceae</taxon>
        <taxon>Corynebacterium</taxon>
    </lineage>
</organism>
<evidence type="ECO:0000313" key="1">
    <source>
        <dbReference type="EMBL" id="TNL98579.1"/>
    </source>
</evidence>
<dbReference type="Proteomes" id="UP000312032">
    <property type="component" value="Unassembled WGS sequence"/>
</dbReference>
<dbReference type="OrthoDB" id="4415055at2"/>
<dbReference type="RefSeq" id="WP_139465422.1">
    <property type="nucleotide sequence ID" value="NZ_VDHJ01000005.1"/>
</dbReference>
<comment type="caution">
    <text evidence="1">The sequence shown here is derived from an EMBL/GenBank/DDBJ whole genome shotgun (WGS) entry which is preliminary data.</text>
</comment>
<proteinExistence type="predicted"/>
<reference evidence="1 2" key="1">
    <citation type="submission" date="2019-06" db="EMBL/GenBank/DDBJ databases">
        <authorList>
            <person name="Li J."/>
        </authorList>
    </citation>
    <scope>NUCLEOTIDE SEQUENCE [LARGE SCALE GENOMIC DNA]</scope>
    <source>
        <strain evidence="1 2">LMG 28165</strain>
    </source>
</reference>
<keyword evidence="2" id="KW-1185">Reference proteome</keyword>